<reference evidence="5" key="1">
    <citation type="submission" date="2023-08" db="EMBL/GenBank/DDBJ databases">
        <authorList>
            <person name="Chen Y."/>
            <person name="Shah S."/>
            <person name="Dougan E. K."/>
            <person name="Thang M."/>
            <person name="Chan C."/>
        </authorList>
    </citation>
    <scope>NUCLEOTIDE SEQUENCE</scope>
</reference>
<dbReference type="EMBL" id="CAUJNA010003627">
    <property type="protein sequence ID" value="CAJ1406407.1"/>
    <property type="molecule type" value="Genomic_DNA"/>
</dbReference>
<dbReference type="PANTHER" id="PTHR12176">
    <property type="entry name" value="SAM-DEPENDENT METHYLTRANSFERASE SUPERFAMILY PROTEIN"/>
    <property type="match status" value="1"/>
</dbReference>
<keyword evidence="3" id="KW-0808">Transferase</keyword>
<dbReference type="InterPro" id="IPR029063">
    <property type="entry name" value="SAM-dependent_MTases_sf"/>
</dbReference>
<dbReference type="Pfam" id="PF08241">
    <property type="entry name" value="Methyltransf_11"/>
    <property type="match status" value="1"/>
</dbReference>
<keyword evidence="6" id="KW-1185">Reference proteome</keyword>
<dbReference type="AlphaFoldDB" id="A0AA36JIW1"/>
<dbReference type="GO" id="GO:0008757">
    <property type="term" value="F:S-adenosylmethionine-dependent methyltransferase activity"/>
    <property type="evidence" value="ECO:0007669"/>
    <property type="project" value="InterPro"/>
</dbReference>
<protein>
    <recommendedName>
        <fullName evidence="4">Methyltransferase type 11 domain-containing protein</fullName>
    </recommendedName>
</protein>
<dbReference type="GO" id="GO:0032259">
    <property type="term" value="P:methylation"/>
    <property type="evidence" value="ECO:0007669"/>
    <property type="project" value="UniProtKB-KW"/>
</dbReference>
<gene>
    <name evidence="5" type="ORF">EVOR1521_LOCUS28380</name>
</gene>
<name>A0AA36JIW1_9DINO</name>
<accession>A0AA36JIW1</accession>
<dbReference type="CDD" id="cd02440">
    <property type="entry name" value="AdoMet_MTases"/>
    <property type="match status" value="1"/>
</dbReference>
<evidence type="ECO:0000256" key="3">
    <source>
        <dbReference type="ARBA" id="ARBA00022679"/>
    </source>
</evidence>
<dbReference type="Proteomes" id="UP001178507">
    <property type="component" value="Unassembled WGS sequence"/>
</dbReference>
<evidence type="ECO:0000313" key="5">
    <source>
        <dbReference type="EMBL" id="CAJ1406407.1"/>
    </source>
</evidence>
<comment type="similarity">
    <text evidence="1">Belongs to the methyltransferase superfamily.</text>
</comment>
<evidence type="ECO:0000259" key="4">
    <source>
        <dbReference type="Pfam" id="PF08241"/>
    </source>
</evidence>
<comment type="caution">
    <text evidence="5">The sequence shown here is derived from an EMBL/GenBank/DDBJ whole genome shotgun (WGS) entry which is preliminary data.</text>
</comment>
<dbReference type="InterPro" id="IPR013216">
    <property type="entry name" value="Methyltransf_11"/>
</dbReference>
<feature type="domain" description="Methyltransferase type 11" evidence="4">
    <location>
        <begin position="50"/>
        <end position="160"/>
    </location>
</feature>
<proteinExistence type="inferred from homology"/>
<evidence type="ECO:0000256" key="1">
    <source>
        <dbReference type="ARBA" id="ARBA00008361"/>
    </source>
</evidence>
<keyword evidence="2" id="KW-0489">Methyltransferase</keyword>
<dbReference type="InterPro" id="IPR051419">
    <property type="entry name" value="Lys/N-term_MeTrsfase_sf"/>
</dbReference>
<sequence>MPDRCSADSLEYWEDFYEDRRSTYDTLYGYEDLRPLLLSLVRPSRQLRVLHVGCGTSNVTQGLWRDGFRQILNIDFSQVVVKLMSERWVEKCPDDSEGVQWRHMDLTDLSQLPAASFDLAIEKFTLDAILCEAKEDLTDPRGVAALHGLHRVLAPEGLFLSVAWGATRRQALLKSGGLFDVEVHQLPGDAPQRPWVYVCRKRMPMPRPSGTLQPVLKQTEDALELVWDLGSMPKSSFQLDVSANELRWTQAGQSTTMALPFAIDTDSAKARWLQAGPG</sequence>
<evidence type="ECO:0000256" key="2">
    <source>
        <dbReference type="ARBA" id="ARBA00022603"/>
    </source>
</evidence>
<dbReference type="SUPFAM" id="SSF53335">
    <property type="entry name" value="S-adenosyl-L-methionine-dependent methyltransferases"/>
    <property type="match status" value="1"/>
</dbReference>
<organism evidence="5 6">
    <name type="scientific">Effrenium voratum</name>
    <dbReference type="NCBI Taxonomy" id="2562239"/>
    <lineage>
        <taxon>Eukaryota</taxon>
        <taxon>Sar</taxon>
        <taxon>Alveolata</taxon>
        <taxon>Dinophyceae</taxon>
        <taxon>Suessiales</taxon>
        <taxon>Symbiodiniaceae</taxon>
        <taxon>Effrenium</taxon>
    </lineage>
</organism>
<evidence type="ECO:0000313" key="6">
    <source>
        <dbReference type="Proteomes" id="UP001178507"/>
    </source>
</evidence>
<dbReference type="Gene3D" id="3.40.50.150">
    <property type="entry name" value="Vaccinia Virus protein VP39"/>
    <property type="match status" value="1"/>
</dbReference>